<feature type="region of interest" description="Disordered" evidence="1">
    <location>
        <begin position="301"/>
        <end position="349"/>
    </location>
</feature>
<keyword evidence="2" id="KW-0732">Signal</keyword>
<sequence>MQLFARVSLLLFSAVTTVVAARDLAIVCPARQPNLLGLEPIDRRYSEPLSRVVVHSLGQTSPDSLPRCSTEQKWLTLVDDGVCVGDLNGQKGFLVCFLYNALQISVPGWTTERWLGPALEVAACTNAHHEILVSWHEGSTLIGQVALTRDGCLQIADVNLRWIPEIDNAAQRGIGSWGLEELVEESMKPFHFNTELEQRHARRLRQAGAPAPSIPEATAMAASGAAAASVNNAGAEDAGGTGTPVTDPFYGPVSSTGSYGAPSAGTYGPSFPGSYSSPSMMAASAPVPSMLPAMAPGPFAASAPRAGAESAPGLESGPLHPTLSQQLGGTPVVNNAGAEDAGGTGTPIEDPFYGSETLLCYFGAVGCFSATLADVMTQSQNVALECTSGSSSTVAYTIAVSYPVGSGGWLSVGPSSGSLMTNAATPTQLSFQVSPSSIAGPGENVATVDVSQSGTSLGQTNVTLVVFDSPTLTFIEFSPDSLGNALVSAQVAVDYVPSLTSAVLNATLIGAGSEAESIISTAPAAVNQSTIYNVQGLVGLQSTFSCLATNIYLQTMVDVYTQGTNTLCGSRSAAGAVQFCSRPTCEFFPIDMAYTGSGLTTIGTAALVLMACSNPVSICPTCFSLTGPTGGNVTLLDYDGTNTPSANYYLSLSWNGPYMGGVQLDIENNRLSPACRLGLTQQACGGYTTIGPVAPLNFTVGRGVPFRGSAFEVLCVQPTASGDSGQEEKRGKDKAP</sequence>
<keyword evidence="4" id="KW-1185">Reference proteome</keyword>
<feature type="signal peptide" evidence="2">
    <location>
        <begin position="1"/>
        <end position="20"/>
    </location>
</feature>
<proteinExistence type="predicted"/>
<gene>
    <name evidence="3" type="ORF">WJX84_001056</name>
</gene>
<evidence type="ECO:0000256" key="1">
    <source>
        <dbReference type="SAM" id="MobiDB-lite"/>
    </source>
</evidence>
<reference evidence="3 4" key="1">
    <citation type="journal article" date="2024" name="Nat. Commun.">
        <title>Phylogenomics reveals the evolutionary origins of lichenization in chlorophyte algae.</title>
        <authorList>
            <person name="Puginier C."/>
            <person name="Libourel C."/>
            <person name="Otte J."/>
            <person name="Skaloud P."/>
            <person name="Haon M."/>
            <person name="Grisel S."/>
            <person name="Petersen M."/>
            <person name="Berrin J.G."/>
            <person name="Delaux P.M."/>
            <person name="Dal Grande F."/>
            <person name="Keller J."/>
        </authorList>
    </citation>
    <scope>NUCLEOTIDE SEQUENCE [LARGE SCALE GENOMIC DNA]</scope>
    <source>
        <strain evidence="3 4">SAG 2523</strain>
    </source>
</reference>
<dbReference type="EMBL" id="JALJOV010000451">
    <property type="protein sequence ID" value="KAK9863596.1"/>
    <property type="molecule type" value="Genomic_DNA"/>
</dbReference>
<comment type="caution">
    <text evidence="3">The sequence shown here is derived from an EMBL/GenBank/DDBJ whole genome shotgun (WGS) entry which is preliminary data.</text>
</comment>
<feature type="compositionally biased region" description="Low complexity" evidence="1">
    <location>
        <begin position="301"/>
        <end position="313"/>
    </location>
</feature>
<evidence type="ECO:0000256" key="2">
    <source>
        <dbReference type="SAM" id="SignalP"/>
    </source>
</evidence>
<accession>A0AAW1T4T1</accession>
<dbReference type="Proteomes" id="UP001485043">
    <property type="component" value="Unassembled WGS sequence"/>
</dbReference>
<name>A0AAW1T4T1_9CHLO</name>
<evidence type="ECO:0000313" key="3">
    <source>
        <dbReference type="EMBL" id="KAK9863596.1"/>
    </source>
</evidence>
<evidence type="ECO:0000313" key="4">
    <source>
        <dbReference type="Proteomes" id="UP001485043"/>
    </source>
</evidence>
<dbReference type="AlphaFoldDB" id="A0AAW1T4T1"/>
<feature type="chain" id="PRO_5043912337" evidence="2">
    <location>
        <begin position="21"/>
        <end position="736"/>
    </location>
</feature>
<organism evidence="3 4">
    <name type="scientific">Apatococcus fuscideae</name>
    <dbReference type="NCBI Taxonomy" id="2026836"/>
    <lineage>
        <taxon>Eukaryota</taxon>
        <taxon>Viridiplantae</taxon>
        <taxon>Chlorophyta</taxon>
        <taxon>core chlorophytes</taxon>
        <taxon>Trebouxiophyceae</taxon>
        <taxon>Chlorellales</taxon>
        <taxon>Chlorellaceae</taxon>
        <taxon>Apatococcus</taxon>
    </lineage>
</organism>
<protein>
    <submittedName>
        <fullName evidence="3">Uncharacterized protein</fullName>
    </submittedName>
</protein>